<dbReference type="GO" id="GO:0005524">
    <property type="term" value="F:ATP binding"/>
    <property type="evidence" value="ECO:0007669"/>
    <property type="project" value="UniProtKB-UniRule"/>
</dbReference>
<dbReference type="GO" id="GO:0003677">
    <property type="term" value="F:DNA binding"/>
    <property type="evidence" value="ECO:0007669"/>
    <property type="project" value="UniProtKB-UniRule"/>
</dbReference>
<evidence type="ECO:0000313" key="12">
    <source>
        <dbReference type="EMBL" id="MBB3042450.1"/>
    </source>
</evidence>
<dbReference type="Gene3D" id="3.40.50.300">
    <property type="entry name" value="P-loop containing nucleotide triphosphate hydrolases"/>
    <property type="match status" value="2"/>
</dbReference>
<keyword evidence="6 10" id="KW-0269">Exonuclease</keyword>
<keyword evidence="2 10" id="KW-0547">Nucleotide-binding</keyword>
<comment type="subunit">
    <text evidence="10">Heterotrimer of RecB, RecC and RecD. All subunits contribute to DNA-binding.</text>
</comment>
<dbReference type="AlphaFoldDB" id="A0A7W4VVJ1"/>
<dbReference type="SUPFAM" id="SSF52980">
    <property type="entry name" value="Restriction endonuclease-like"/>
    <property type="match status" value="1"/>
</dbReference>
<evidence type="ECO:0000256" key="7">
    <source>
        <dbReference type="ARBA" id="ARBA00022840"/>
    </source>
</evidence>
<keyword evidence="1 10" id="KW-0540">Nuclease</keyword>
<sequence length="1097" mass="120398">MPLQIHRAARTDVLADRLGDLLAAPLDDPFAEEVVVVPAKGVERWLTQRLSHRLGAGPRGGDGVCAGVRFLNPRSLVSLLLGRERDDPWDPERLVWPLLATIDESLDDPRFETLARHLGHGREGPDQELRRNRRYSVAIRLAHLYASYAGQRPGLVTAWRQGDDGDLADDLRWQAELWRRLLEKVAAPPPDVRHAETCAALEEGGADLPLPGRLSLFGHTRIPVTEVALLRALGEHRDVHLFLPQPSPTLWDDLAGLGGVVSRAEDASSERVGHPLLASLGRDARELRRTLDGIDAELVPAPEGDPATLLGWLQHDLRANHAPSYDERAGRLLDAADTSLQVHACHGPARQVDVLREVLVGLLQDDPTLEPRDILVMCPDIESYAPLISAGFGLATSQGPATRGHPAHLLRVKLADRALTSTNPLLAVAGRLLELSGGRVTAADVLDLAGSEPCRLRFGFTDDELDRVSRWVARAGVRWGLDEDSRRAFQMERFPHNTWRMGLDRILLGVAMSGDDHRHLGRGLPLDDIGSSEIDLAGRLAELVERLDTTLTGLAGARTVADWSARLRDGVRSLTDVDADDAWQLPQFERELARAATSSHEGEVELRLSDVRAMLQSRLAGRPTRANFRTGTLTVATLVPMRSVPHRVVCLIGLDDGVFPRAGAVDGDDVLGRRPLTGERDARSEDRQLLLDAVLAATERLVITYSGADEQSGARRPPAVPLGEILDAADRTTAAPVRDRVETRHPLQPYDARNFAPERPFSFDAAALAGARSAWSVRREPQPLLTGPLPPRPREDVSLQDLKAFLAHPVRTFLRERLDVATPFEPDDLADAIPVTLDSLEKWQVGDRLLRELLAGQDPVAVMTAEQLAGTLPPGGLGRAALNEVVEECQRLWARTVDVRQGERRSVDVDVDLGDGRRLTGTVPGVYGSRVVSLGYSRLNYRQRLQAWADLLALSASYPDQHWTAHAIGRERAGPKRAISGPLDHRAVGWLRDLVDLRERGLREPLPVPVKSAGAWAEAHARELMGQDFSPAEAAGREWETDPHNMLGTPGEDDDSYHQRVFGARAPVRVLLDAGLPEHAWRIWEPLLTGAEKVGPL</sequence>
<gene>
    <name evidence="10" type="primary">recC</name>
    <name evidence="12" type="ORF">FHU40_002268</name>
</gene>
<dbReference type="GO" id="GO:0008854">
    <property type="term" value="F:exodeoxyribonuclease V activity"/>
    <property type="evidence" value="ECO:0007669"/>
    <property type="project" value="InterPro"/>
</dbReference>
<comment type="miscellaneous">
    <text evidence="10">In the RecBCD complex, RecB has a slow 3'-5' helicase, an exonuclease activity and loads RecA onto ssDNA, RecD has a fast 5'-3' helicase activity, while RecC stimulates the ATPase and processivity of the RecB helicase and contributes to recognition of the Chi site.</text>
</comment>
<dbReference type="GO" id="GO:0009338">
    <property type="term" value="C:exodeoxyribonuclease V complex"/>
    <property type="evidence" value="ECO:0007669"/>
    <property type="project" value="InterPro"/>
</dbReference>
<proteinExistence type="inferred from homology"/>
<comment type="similarity">
    <text evidence="10">Belongs to the RecC family.</text>
</comment>
<dbReference type="InterPro" id="IPR041500">
    <property type="entry name" value="RecC_C"/>
</dbReference>
<dbReference type="InterPro" id="IPR011335">
    <property type="entry name" value="Restrct_endonuc-II-like"/>
</dbReference>
<keyword evidence="5 10" id="KW-0347">Helicase</keyword>
<dbReference type="RefSeq" id="WP_183592420.1">
    <property type="nucleotide sequence ID" value="NZ_JACHWR010000002.1"/>
</dbReference>
<accession>A0A7W4VVJ1</accession>
<evidence type="ECO:0000256" key="4">
    <source>
        <dbReference type="ARBA" id="ARBA00022801"/>
    </source>
</evidence>
<comment type="caution">
    <text evidence="12">The sequence shown here is derived from an EMBL/GenBank/DDBJ whole genome shotgun (WGS) entry which is preliminary data.</text>
</comment>
<keyword evidence="3 10" id="KW-0227">DNA damage</keyword>
<dbReference type="PANTHER" id="PTHR30591:SF1">
    <property type="entry name" value="RECBCD ENZYME SUBUNIT RECC"/>
    <property type="match status" value="1"/>
</dbReference>
<evidence type="ECO:0000256" key="6">
    <source>
        <dbReference type="ARBA" id="ARBA00022839"/>
    </source>
</evidence>
<feature type="domain" description="RecC C-terminal" evidence="11">
    <location>
        <begin position="795"/>
        <end position="1020"/>
    </location>
</feature>
<dbReference type="NCBIfam" id="TIGR01450">
    <property type="entry name" value="recC"/>
    <property type="match status" value="1"/>
</dbReference>
<dbReference type="Gene3D" id="3.40.50.10930">
    <property type="match status" value="1"/>
</dbReference>
<protein>
    <recommendedName>
        <fullName evidence="10">RecBCD enzyme subunit RecC</fullName>
    </recommendedName>
    <alternativeName>
        <fullName evidence="10">Exonuclease V subunit RecC</fullName>
        <shortName evidence="10">ExoV subunit RecC</shortName>
    </alternativeName>
    <alternativeName>
        <fullName evidence="10">Helicase/nuclease RecBCD subunit RecC</fullName>
    </alternativeName>
</protein>
<evidence type="ECO:0000256" key="2">
    <source>
        <dbReference type="ARBA" id="ARBA00022741"/>
    </source>
</evidence>
<dbReference type="Gene3D" id="1.10.10.160">
    <property type="match status" value="1"/>
</dbReference>
<dbReference type="PANTHER" id="PTHR30591">
    <property type="entry name" value="RECBCD ENZYME SUBUNIT RECC"/>
    <property type="match status" value="1"/>
</dbReference>
<dbReference type="EMBL" id="JACHWR010000002">
    <property type="protein sequence ID" value="MBB3042450.1"/>
    <property type="molecule type" value="Genomic_DNA"/>
</dbReference>
<dbReference type="InterPro" id="IPR006697">
    <property type="entry name" value="RecC"/>
</dbReference>
<evidence type="ECO:0000256" key="9">
    <source>
        <dbReference type="ARBA" id="ARBA00023204"/>
    </source>
</evidence>
<dbReference type="Pfam" id="PF17946">
    <property type="entry name" value="RecC_C"/>
    <property type="match status" value="1"/>
</dbReference>
<evidence type="ECO:0000256" key="3">
    <source>
        <dbReference type="ARBA" id="ARBA00022763"/>
    </source>
</evidence>
<dbReference type="SUPFAM" id="SSF52540">
    <property type="entry name" value="P-loop containing nucleoside triphosphate hydrolases"/>
    <property type="match status" value="2"/>
</dbReference>
<dbReference type="HAMAP" id="MF_01486">
    <property type="entry name" value="RecC"/>
    <property type="match status" value="1"/>
</dbReference>
<evidence type="ECO:0000256" key="5">
    <source>
        <dbReference type="ARBA" id="ARBA00022806"/>
    </source>
</evidence>
<keyword evidence="9 10" id="KW-0234">DNA repair</keyword>
<keyword evidence="7 10" id="KW-0067">ATP-binding</keyword>
<keyword evidence="13" id="KW-1185">Reference proteome</keyword>
<dbReference type="PIRSF" id="PIRSF000980">
    <property type="entry name" value="RecC"/>
    <property type="match status" value="1"/>
</dbReference>
<keyword evidence="8 10" id="KW-0238">DNA-binding</keyword>
<evidence type="ECO:0000256" key="8">
    <source>
        <dbReference type="ARBA" id="ARBA00023125"/>
    </source>
</evidence>
<dbReference type="Proteomes" id="UP000589626">
    <property type="component" value="Unassembled WGS sequence"/>
</dbReference>
<organism evidence="12 13">
    <name type="scientific">Nocardioides soli</name>
    <dbReference type="NCBI Taxonomy" id="1036020"/>
    <lineage>
        <taxon>Bacteria</taxon>
        <taxon>Bacillati</taxon>
        <taxon>Actinomycetota</taxon>
        <taxon>Actinomycetes</taxon>
        <taxon>Propionibacteriales</taxon>
        <taxon>Nocardioidaceae</taxon>
        <taxon>Nocardioides</taxon>
    </lineage>
</organism>
<comment type="function">
    <text evidence="10">A helicase/nuclease that prepares dsDNA breaks (DSB) for recombinational DNA repair. Binds to DSBs and unwinds DNA via a highly rapid and processive ATP-dependent bidirectional helicase activity. Unwinds dsDNA until it encounters a Chi (crossover hotspot instigator) sequence from the 3' direction. Cuts ssDNA a few nucleotides 3' to the Chi site. The properties and activities of the enzyme are changed at Chi. The Chi-altered holoenzyme produces a long 3'-ssDNA overhang and facilitates RecA-binding to the ssDNA for homologous DNA recombination and repair. Holoenzyme degrades any linearized DNA that is unable to undergo homologous recombination. In the holoenzyme this subunit recognizes the wild-type Chi sequence, and when added to isolated RecB increases its ATP-dependent helicase processivity.</text>
</comment>
<dbReference type="GO" id="GO:0000724">
    <property type="term" value="P:double-strand break repair via homologous recombination"/>
    <property type="evidence" value="ECO:0007669"/>
    <property type="project" value="UniProtKB-UniRule"/>
</dbReference>
<name>A0A7W4VVJ1_9ACTN</name>
<evidence type="ECO:0000259" key="11">
    <source>
        <dbReference type="Pfam" id="PF17946"/>
    </source>
</evidence>
<evidence type="ECO:0000256" key="1">
    <source>
        <dbReference type="ARBA" id="ARBA00022722"/>
    </source>
</evidence>
<keyword evidence="4 10" id="KW-0378">Hydrolase</keyword>
<dbReference type="GO" id="GO:0003678">
    <property type="term" value="F:DNA helicase activity"/>
    <property type="evidence" value="ECO:0007669"/>
    <property type="project" value="UniProtKB-UniRule"/>
</dbReference>
<reference evidence="12 13" key="1">
    <citation type="submission" date="2020-08" db="EMBL/GenBank/DDBJ databases">
        <title>Sequencing the genomes of 1000 actinobacteria strains.</title>
        <authorList>
            <person name="Klenk H.-P."/>
        </authorList>
    </citation>
    <scope>NUCLEOTIDE SEQUENCE [LARGE SCALE GENOMIC DNA]</scope>
    <source>
        <strain evidence="12 13">DSM 105498</strain>
    </source>
</reference>
<dbReference type="Gene3D" id="1.10.10.990">
    <property type="match status" value="1"/>
</dbReference>
<evidence type="ECO:0000313" key="13">
    <source>
        <dbReference type="Proteomes" id="UP000589626"/>
    </source>
</evidence>
<dbReference type="InterPro" id="IPR027417">
    <property type="entry name" value="P-loop_NTPase"/>
</dbReference>
<evidence type="ECO:0000256" key="10">
    <source>
        <dbReference type="HAMAP-Rule" id="MF_01486"/>
    </source>
</evidence>
<dbReference type="Pfam" id="PF04257">
    <property type="entry name" value="Exonuc_V_gamma"/>
    <property type="match status" value="1"/>
</dbReference>
<dbReference type="InterPro" id="IPR013986">
    <property type="entry name" value="DExx_box_DNA_helicase_dom_sf"/>
</dbReference>